<dbReference type="SFLD" id="SFLDS00001">
    <property type="entry name" value="Enolase"/>
    <property type="match status" value="1"/>
</dbReference>
<dbReference type="GO" id="GO:0043748">
    <property type="term" value="F:O-succinylbenzoate synthase activity"/>
    <property type="evidence" value="ECO:0007669"/>
    <property type="project" value="UniProtKB-EC"/>
</dbReference>
<dbReference type="Gene3D" id="3.20.20.120">
    <property type="entry name" value="Enolase-like C-terminal domain"/>
    <property type="match status" value="1"/>
</dbReference>
<dbReference type="SUPFAM" id="SSF51604">
    <property type="entry name" value="Enolase C-terminal domain-like"/>
    <property type="match status" value="1"/>
</dbReference>
<evidence type="ECO:0000259" key="8">
    <source>
        <dbReference type="SMART" id="SM00922"/>
    </source>
</evidence>
<comment type="cofactor">
    <cofactor evidence="1 7">
        <name>a divalent metal cation</name>
        <dbReference type="ChEBI" id="CHEBI:60240"/>
    </cofactor>
</comment>
<feature type="binding site" evidence="7">
    <location>
        <position position="188"/>
    </location>
    <ligand>
        <name>Mg(2+)</name>
        <dbReference type="ChEBI" id="CHEBI:18420"/>
    </ligand>
</feature>
<evidence type="ECO:0000256" key="3">
    <source>
        <dbReference type="ARBA" id="ARBA00022723"/>
    </source>
</evidence>
<evidence type="ECO:0000256" key="7">
    <source>
        <dbReference type="HAMAP-Rule" id="MF_01933"/>
    </source>
</evidence>
<evidence type="ECO:0000256" key="6">
    <source>
        <dbReference type="ARBA" id="ARBA00029491"/>
    </source>
</evidence>
<dbReference type="Pfam" id="PF13378">
    <property type="entry name" value="MR_MLE_C"/>
    <property type="match status" value="1"/>
</dbReference>
<evidence type="ECO:0000256" key="2">
    <source>
        <dbReference type="ARBA" id="ARBA00022428"/>
    </source>
</evidence>
<dbReference type="InterPro" id="IPR029065">
    <property type="entry name" value="Enolase_C-like"/>
</dbReference>
<dbReference type="EMBL" id="JAFBED010000007">
    <property type="protein sequence ID" value="MBM7621448.1"/>
    <property type="molecule type" value="Genomic_DNA"/>
</dbReference>
<feature type="binding site" evidence="7">
    <location>
        <position position="213"/>
    </location>
    <ligand>
        <name>Mg(2+)</name>
        <dbReference type="ChEBI" id="CHEBI:18420"/>
    </ligand>
</feature>
<feature type="binding site" evidence="7">
    <location>
        <position position="238"/>
    </location>
    <ligand>
        <name>Mg(2+)</name>
        <dbReference type="ChEBI" id="CHEBI:18420"/>
    </ligand>
</feature>
<comment type="catalytic activity">
    <reaction evidence="7">
        <text>(1R,6R)-6-hydroxy-2-succinyl-cyclohexa-2,4-diene-1-carboxylate = 2-succinylbenzoate + H2O</text>
        <dbReference type="Rhea" id="RHEA:10196"/>
        <dbReference type="ChEBI" id="CHEBI:15377"/>
        <dbReference type="ChEBI" id="CHEBI:18325"/>
        <dbReference type="ChEBI" id="CHEBI:58689"/>
        <dbReference type="EC" id="4.2.1.113"/>
    </reaction>
</comment>
<dbReference type="CDD" id="cd03317">
    <property type="entry name" value="NAAAR"/>
    <property type="match status" value="1"/>
</dbReference>
<comment type="caution">
    <text evidence="9">The sequence shown here is derived from an EMBL/GenBank/DDBJ whole genome shotgun (WGS) entry which is preliminary data.</text>
</comment>
<proteinExistence type="inferred from homology"/>
<organism evidence="9 10">
    <name type="scientific">Sutcliffiella tianshenii</name>
    <dbReference type="NCBI Taxonomy" id="1463404"/>
    <lineage>
        <taxon>Bacteria</taxon>
        <taxon>Bacillati</taxon>
        <taxon>Bacillota</taxon>
        <taxon>Bacilli</taxon>
        <taxon>Bacillales</taxon>
        <taxon>Bacillaceae</taxon>
        <taxon>Sutcliffiella</taxon>
    </lineage>
</organism>
<dbReference type="PANTHER" id="PTHR48073">
    <property type="entry name" value="O-SUCCINYLBENZOATE SYNTHASE-RELATED"/>
    <property type="match status" value="1"/>
</dbReference>
<dbReference type="InterPro" id="IPR010197">
    <property type="entry name" value="OSBS/NAAAR"/>
</dbReference>
<reference evidence="9 10" key="1">
    <citation type="submission" date="2021-01" db="EMBL/GenBank/DDBJ databases">
        <title>Genomic Encyclopedia of Type Strains, Phase IV (KMG-IV): sequencing the most valuable type-strain genomes for metagenomic binning, comparative biology and taxonomic classification.</title>
        <authorList>
            <person name="Goeker M."/>
        </authorList>
    </citation>
    <scope>NUCLEOTIDE SEQUENCE [LARGE SCALE GENOMIC DNA]</scope>
    <source>
        <strain evidence="9 10">DSM 25879</strain>
    </source>
</reference>
<comment type="pathway">
    <text evidence="7">Quinol/quinone metabolism; menaquinone biosynthesis.</text>
</comment>
<dbReference type="HAMAP" id="MF_01933">
    <property type="entry name" value="MenC_2"/>
    <property type="match status" value="1"/>
</dbReference>
<dbReference type="PANTHER" id="PTHR48073:SF5">
    <property type="entry name" value="O-SUCCINYLBENZOATE SYNTHASE"/>
    <property type="match status" value="1"/>
</dbReference>
<dbReference type="Pfam" id="PF02746">
    <property type="entry name" value="MR_MLE_N"/>
    <property type="match status" value="1"/>
</dbReference>
<dbReference type="EC" id="4.2.1.113" evidence="6 7"/>
<comment type="function">
    <text evidence="7">Converts 2-succinyl-6-hydroxy-2,4-cyclohexadiene-1-carboxylate (SHCHC) to 2-succinylbenzoate (OSB).</text>
</comment>
<dbReference type="RefSeq" id="WP_204418232.1">
    <property type="nucleotide sequence ID" value="NZ_JAFBED010000007.1"/>
</dbReference>
<dbReference type="NCBIfam" id="TIGR01928">
    <property type="entry name" value="menC_lowGC_arch"/>
    <property type="match status" value="1"/>
</dbReference>
<protein>
    <recommendedName>
        <fullName evidence="6 7">o-succinylbenzoate synthase</fullName>
        <shortName evidence="7">OSB synthase</shortName>
        <shortName evidence="7">OSBS</shortName>
        <ecNumber evidence="6 7">4.2.1.113</ecNumber>
    </recommendedName>
    <alternativeName>
        <fullName evidence="7">4-(2'-carboxyphenyl)-4-oxybutyric acid synthase</fullName>
    </alternativeName>
    <alternativeName>
        <fullName evidence="7">o-succinylbenzoic acid synthase</fullName>
    </alternativeName>
</protein>
<keyword evidence="4 7" id="KW-0460">Magnesium</keyword>
<name>A0ABS2P4B8_9BACI</name>
<evidence type="ECO:0000313" key="9">
    <source>
        <dbReference type="EMBL" id="MBM7621448.1"/>
    </source>
</evidence>
<dbReference type="InterPro" id="IPR013341">
    <property type="entry name" value="Mandelate_racemase_N_dom"/>
</dbReference>
<keyword evidence="10" id="KW-1185">Reference proteome</keyword>
<dbReference type="InterPro" id="IPR047585">
    <property type="entry name" value="MenC"/>
</dbReference>
<sequence length="371" mass="41461">MKIKKIEMFLTKLELLQPFRTHLGTVSERESILLKMTDMDGVSGWGEVVAFSSPWYTEETIQTSWHMLEDFFIPSLLQGQWEHPGEIHNALLVWKGNPMARAGVEMAAWDLFAKRAGKSLADFIGGTRKRIDAGVVVSVDTPSKMIDAINLRVKEGYQRVKVKIDPGHDYEMLHAIRREFPQLALMADANSAYTLNDVDRLKKLDEFQLLMIEQPLASDDIIEHAELQKALSTPICLDESIVSYNDAVHAIKLGSCQVINIKIGRVGGLTNAIRIHDLCMRNGIPVWCGGMLETGISRSFNIALASLPNFTIPGDISSSSRYWKKDVIEPEVVVTQGKISVPTSPGIGHSVNEKYIKEISAKIKTFQKEDL</sequence>
<keyword evidence="3 7" id="KW-0479">Metal-binding</keyword>
<evidence type="ECO:0000256" key="1">
    <source>
        <dbReference type="ARBA" id="ARBA00001968"/>
    </source>
</evidence>
<dbReference type="InterPro" id="IPR036849">
    <property type="entry name" value="Enolase-like_C_sf"/>
</dbReference>
<evidence type="ECO:0000256" key="5">
    <source>
        <dbReference type="ARBA" id="ARBA00023239"/>
    </source>
</evidence>
<dbReference type="SMART" id="SM00922">
    <property type="entry name" value="MR_MLE"/>
    <property type="match status" value="1"/>
</dbReference>
<dbReference type="Proteomes" id="UP000737402">
    <property type="component" value="Unassembled WGS sequence"/>
</dbReference>
<dbReference type="InterPro" id="IPR013342">
    <property type="entry name" value="Mandelate_racemase_C"/>
</dbReference>
<comment type="similarity">
    <text evidence="7">Belongs to the mandelate racemase/muconate lactonizing enzyme family. MenC type 2 subfamily.</text>
</comment>
<accession>A0ABS2P4B8</accession>
<dbReference type="InterPro" id="IPR029017">
    <property type="entry name" value="Enolase-like_N"/>
</dbReference>
<gene>
    <name evidence="7" type="primary">menC</name>
    <name evidence="9" type="ORF">JOC95_003321</name>
</gene>
<feature type="active site" description="Proton donor" evidence="7">
    <location>
        <position position="163"/>
    </location>
</feature>
<dbReference type="Gene3D" id="3.30.390.10">
    <property type="entry name" value="Enolase-like, N-terminal domain"/>
    <property type="match status" value="1"/>
</dbReference>
<feature type="active site" description="Proton acceptor" evidence="7">
    <location>
        <position position="262"/>
    </location>
</feature>
<dbReference type="SFLD" id="SFLDF00009">
    <property type="entry name" value="o-succinylbenzoate_synthase"/>
    <property type="match status" value="1"/>
</dbReference>
<evidence type="ECO:0000313" key="10">
    <source>
        <dbReference type="Proteomes" id="UP000737402"/>
    </source>
</evidence>
<keyword evidence="2 7" id="KW-0474">Menaquinone biosynthesis</keyword>
<comment type="pathway">
    <text evidence="7">Quinol/quinone metabolism; 1,4-dihydroxy-2-naphthoate biosynthesis; 1,4-dihydroxy-2-naphthoate from chorismate: step 4/7.</text>
</comment>
<dbReference type="SFLD" id="SFLDG00180">
    <property type="entry name" value="muconate_cycloisomerase"/>
    <property type="match status" value="1"/>
</dbReference>
<dbReference type="SUPFAM" id="SSF54826">
    <property type="entry name" value="Enolase N-terminal domain-like"/>
    <property type="match status" value="1"/>
</dbReference>
<keyword evidence="5 7" id="KW-0456">Lyase</keyword>
<feature type="domain" description="Mandelate racemase/muconate lactonizing enzyme C-terminal" evidence="8">
    <location>
        <begin position="142"/>
        <end position="234"/>
    </location>
</feature>
<evidence type="ECO:0000256" key="4">
    <source>
        <dbReference type="ARBA" id="ARBA00022842"/>
    </source>
</evidence>